<sequence length="90" mass="10814">MHIKLLTKKFCYEPRISFGKEEEEEEKIVDELFPKHDGIGWIQETISKQNIKLFNKEKIFKAADNIRNKKNSGTRWCRFRNNQESNKNRA</sequence>
<gene>
    <name evidence="1" type="ORF">Zmor_011058</name>
</gene>
<dbReference type="EMBL" id="JALNTZ010000003">
    <property type="protein sequence ID" value="KAJ3659368.1"/>
    <property type="molecule type" value="Genomic_DNA"/>
</dbReference>
<protein>
    <submittedName>
        <fullName evidence="1">Uncharacterized protein</fullName>
    </submittedName>
</protein>
<accession>A0AA38IJY7</accession>
<evidence type="ECO:0000313" key="1">
    <source>
        <dbReference type="EMBL" id="KAJ3659368.1"/>
    </source>
</evidence>
<keyword evidence="2" id="KW-1185">Reference proteome</keyword>
<dbReference type="Proteomes" id="UP001168821">
    <property type="component" value="Unassembled WGS sequence"/>
</dbReference>
<dbReference type="AlphaFoldDB" id="A0AA38IJY7"/>
<organism evidence="1 2">
    <name type="scientific">Zophobas morio</name>
    <dbReference type="NCBI Taxonomy" id="2755281"/>
    <lineage>
        <taxon>Eukaryota</taxon>
        <taxon>Metazoa</taxon>
        <taxon>Ecdysozoa</taxon>
        <taxon>Arthropoda</taxon>
        <taxon>Hexapoda</taxon>
        <taxon>Insecta</taxon>
        <taxon>Pterygota</taxon>
        <taxon>Neoptera</taxon>
        <taxon>Endopterygota</taxon>
        <taxon>Coleoptera</taxon>
        <taxon>Polyphaga</taxon>
        <taxon>Cucujiformia</taxon>
        <taxon>Tenebrionidae</taxon>
        <taxon>Zophobas</taxon>
    </lineage>
</organism>
<evidence type="ECO:0000313" key="2">
    <source>
        <dbReference type="Proteomes" id="UP001168821"/>
    </source>
</evidence>
<comment type="caution">
    <text evidence="1">The sequence shown here is derived from an EMBL/GenBank/DDBJ whole genome shotgun (WGS) entry which is preliminary data.</text>
</comment>
<reference evidence="1" key="1">
    <citation type="journal article" date="2023" name="G3 (Bethesda)">
        <title>Whole genome assemblies of Zophobas morio and Tenebrio molitor.</title>
        <authorList>
            <person name="Kaur S."/>
            <person name="Stinson S.A."/>
            <person name="diCenzo G.C."/>
        </authorList>
    </citation>
    <scope>NUCLEOTIDE SEQUENCE</scope>
    <source>
        <strain evidence="1">QUZm001</strain>
    </source>
</reference>
<proteinExistence type="predicted"/>
<name>A0AA38IJY7_9CUCU</name>